<dbReference type="Proteomes" id="UP000789525">
    <property type="component" value="Unassembled WGS sequence"/>
</dbReference>
<protein>
    <submittedName>
        <fullName evidence="1">3829_t:CDS:1</fullName>
    </submittedName>
</protein>
<evidence type="ECO:0000313" key="1">
    <source>
        <dbReference type="EMBL" id="CAG8460842.1"/>
    </source>
</evidence>
<keyword evidence="2" id="KW-1185">Reference proteome</keyword>
<dbReference type="EMBL" id="CAJVPT010001338">
    <property type="protein sequence ID" value="CAG8460842.1"/>
    <property type="molecule type" value="Genomic_DNA"/>
</dbReference>
<accession>A0ACA9KA03</accession>
<evidence type="ECO:0000313" key="2">
    <source>
        <dbReference type="Proteomes" id="UP000789525"/>
    </source>
</evidence>
<comment type="caution">
    <text evidence="1">The sequence shown here is derived from an EMBL/GenBank/DDBJ whole genome shotgun (WGS) entry which is preliminary data.</text>
</comment>
<organism evidence="1 2">
    <name type="scientific">Acaulospora colombiana</name>
    <dbReference type="NCBI Taxonomy" id="27376"/>
    <lineage>
        <taxon>Eukaryota</taxon>
        <taxon>Fungi</taxon>
        <taxon>Fungi incertae sedis</taxon>
        <taxon>Mucoromycota</taxon>
        <taxon>Glomeromycotina</taxon>
        <taxon>Glomeromycetes</taxon>
        <taxon>Diversisporales</taxon>
        <taxon>Acaulosporaceae</taxon>
        <taxon>Acaulospora</taxon>
    </lineage>
</organism>
<sequence>MKGPPKPSWDLQFHLLFALIKSFIQDGKNKTVEDIQQQSFMVVPLPADFNEDKVVISNEYRRQAQPYLEKILSEYEHVLDNEWKELEDGNEMDQEEENDVGSKRWLKAKWIYLRERGFKRNYKRIILYLHGGAYMTCNADSYRAVTTKIAKEADALVFAALHDALAAYLYLTNPPENASFETIDPKQIVIMGDSAGGGLTVALGLALRDTGLPMVAGLVVWVNSPWLDLTNSMPSYQDPLFYLTDFIPDGFLVQKSSPALNSFYRKSEALSRRIKKENKLQFWDNSFNRNKRVQLYAPNEALSVPYVSPICATSLAGLPSILVQAGDGERLRDEAIYFSFKASQPEKYNLPSYNFKNSKRLLFKTPTNVTLEIYQDMPHVFQTFSFGTPAKIAYKHSGEFIKKVIDNATNQTSPSSEIVSSLDSTKSTYSLISATGKILPLKEEQYSVLKWTEIGKVPLVANPTFKLPPPTTS</sequence>
<reference evidence="1" key="1">
    <citation type="submission" date="2021-06" db="EMBL/GenBank/DDBJ databases">
        <authorList>
            <person name="Kallberg Y."/>
            <person name="Tangrot J."/>
            <person name="Rosling A."/>
        </authorList>
    </citation>
    <scope>NUCLEOTIDE SEQUENCE</scope>
    <source>
        <strain evidence="1">CL356</strain>
    </source>
</reference>
<gene>
    <name evidence="1" type="ORF">ACOLOM_LOCUS1166</name>
</gene>
<proteinExistence type="predicted"/>
<name>A0ACA9KA03_9GLOM</name>